<dbReference type="InterPro" id="IPR006311">
    <property type="entry name" value="TAT_signal"/>
</dbReference>
<accession>A0A157RC21</accession>
<gene>
    <name evidence="3" type="primary">potD_5</name>
    <name evidence="3" type="ORF">SAMEA1982600_04644</name>
</gene>
<dbReference type="GO" id="GO:0030975">
    <property type="term" value="F:thiamine binding"/>
    <property type="evidence" value="ECO:0007669"/>
    <property type="project" value="TreeGrafter"/>
</dbReference>
<dbReference type="Gene3D" id="3.40.190.10">
    <property type="entry name" value="Periplasmic binding protein-like II"/>
    <property type="match status" value="2"/>
</dbReference>
<evidence type="ECO:0000256" key="1">
    <source>
        <dbReference type="ARBA" id="ARBA00022729"/>
    </source>
</evidence>
<evidence type="ECO:0000313" key="4">
    <source>
        <dbReference type="Proteomes" id="UP000077037"/>
    </source>
</evidence>
<feature type="chain" id="PRO_5007615599" evidence="2">
    <location>
        <begin position="34"/>
        <end position="354"/>
    </location>
</feature>
<evidence type="ECO:0000256" key="2">
    <source>
        <dbReference type="SAM" id="SignalP"/>
    </source>
</evidence>
<dbReference type="GO" id="GO:0030976">
    <property type="term" value="F:thiamine pyrophosphate binding"/>
    <property type="evidence" value="ECO:0007669"/>
    <property type="project" value="TreeGrafter"/>
</dbReference>
<proteinExistence type="predicted"/>
<dbReference type="AlphaFoldDB" id="A0A157RC21"/>
<dbReference type="PANTHER" id="PTHR30006">
    <property type="entry name" value="THIAMINE-BINDING PERIPLASMIC PROTEIN-RELATED"/>
    <property type="match status" value="1"/>
</dbReference>
<sequence>MNSRGMHRRSFLKTASGLVLAPALPMIPGLAHAAGGNVVVGTWGGDYQNLLQQHIGPIVEKAGIDVTFDTGNAVARVTKLRAERNARRGSMDVALLGEVDMYDAFSSGAIASVKDNAKYVPNLGNVIEQFRTPYSIPHIFSAMVLVYNTEKFPTAPDSTDIMLDPKLKGRVGFSDILYQYNGLFVGAGGAGDKFDSYEPGKKFLAELKKNSPRVYPSNEAVAAAFKSGEIWVAAMWKARALQWRDAGLPLDFVIPKEGSIPVVFEGTVAKNSRNVEPAWGYLNAMLDPAGQVNFARAMGYAPTVRNADLPEDLRKRVSFTEDELKRIRQYDLPKLTEAKASFLEYWTKSFKADL</sequence>
<keyword evidence="1 2" id="KW-0732">Signal</keyword>
<dbReference type="EMBL" id="FKBS01000029">
    <property type="protein sequence ID" value="SAI55561.1"/>
    <property type="molecule type" value="Genomic_DNA"/>
</dbReference>
<dbReference type="GO" id="GO:0015888">
    <property type="term" value="P:thiamine transport"/>
    <property type="evidence" value="ECO:0007669"/>
    <property type="project" value="TreeGrafter"/>
</dbReference>
<dbReference type="Pfam" id="PF13416">
    <property type="entry name" value="SBP_bac_8"/>
    <property type="match status" value="1"/>
</dbReference>
<reference evidence="3 4" key="1">
    <citation type="submission" date="2016-03" db="EMBL/GenBank/DDBJ databases">
        <authorList>
            <consortium name="Pathogen Informatics"/>
        </authorList>
    </citation>
    <scope>NUCLEOTIDE SEQUENCE [LARGE SCALE GENOMIC DNA]</scope>
    <source>
        <strain evidence="3 4">NCTC13364</strain>
    </source>
</reference>
<evidence type="ECO:0000313" key="3">
    <source>
        <dbReference type="EMBL" id="SAI55561.1"/>
    </source>
</evidence>
<feature type="signal peptide" evidence="2">
    <location>
        <begin position="1"/>
        <end position="33"/>
    </location>
</feature>
<dbReference type="InterPro" id="IPR006059">
    <property type="entry name" value="SBP"/>
</dbReference>
<name>A0A157RC21_9BORD</name>
<dbReference type="SUPFAM" id="SSF53850">
    <property type="entry name" value="Periplasmic binding protein-like II"/>
    <property type="match status" value="1"/>
</dbReference>
<dbReference type="GO" id="GO:0030288">
    <property type="term" value="C:outer membrane-bounded periplasmic space"/>
    <property type="evidence" value="ECO:0007669"/>
    <property type="project" value="TreeGrafter"/>
</dbReference>
<protein>
    <submittedName>
        <fullName evidence="3">Extracellular substrate-binding protein</fullName>
    </submittedName>
</protein>
<dbReference type="PROSITE" id="PS51318">
    <property type="entry name" value="TAT"/>
    <property type="match status" value="1"/>
</dbReference>
<dbReference type="OrthoDB" id="9155688at2"/>
<dbReference type="PANTHER" id="PTHR30006:SF2">
    <property type="entry name" value="ABC TRANSPORTER SUBSTRATE-BINDING PROTEIN"/>
    <property type="match status" value="1"/>
</dbReference>
<organism evidence="3 4">
    <name type="scientific">Bordetella ansorpii</name>
    <dbReference type="NCBI Taxonomy" id="288768"/>
    <lineage>
        <taxon>Bacteria</taxon>
        <taxon>Pseudomonadati</taxon>
        <taxon>Pseudomonadota</taxon>
        <taxon>Betaproteobacteria</taxon>
        <taxon>Burkholderiales</taxon>
        <taxon>Alcaligenaceae</taxon>
        <taxon>Bordetella</taxon>
    </lineage>
</organism>
<dbReference type="Proteomes" id="UP000077037">
    <property type="component" value="Unassembled WGS sequence"/>
</dbReference>